<dbReference type="InterPro" id="IPR023393">
    <property type="entry name" value="START-like_dom_sf"/>
</dbReference>
<dbReference type="GO" id="GO:0015179">
    <property type="term" value="F:L-amino acid transmembrane transporter activity"/>
    <property type="evidence" value="ECO:0007669"/>
    <property type="project" value="TreeGrafter"/>
</dbReference>
<dbReference type="PROSITE" id="PS50848">
    <property type="entry name" value="START"/>
    <property type="match status" value="1"/>
</dbReference>
<keyword evidence="2 6" id="KW-0812">Transmembrane</keyword>
<feature type="transmembrane region" description="Helical" evidence="6">
    <location>
        <begin position="21"/>
        <end position="51"/>
    </location>
</feature>
<keyword evidence="4 6" id="KW-0472">Membrane</keyword>
<evidence type="ECO:0000313" key="8">
    <source>
        <dbReference type="EMBL" id="KUF89621.1"/>
    </source>
</evidence>
<feature type="transmembrane region" description="Helical" evidence="6">
    <location>
        <begin position="622"/>
        <end position="639"/>
    </location>
</feature>
<organism evidence="8 9">
    <name type="scientific">Phytophthora nicotianae</name>
    <name type="common">Potato buckeye rot agent</name>
    <name type="synonym">Phytophthora parasitica</name>
    <dbReference type="NCBI Taxonomy" id="4792"/>
    <lineage>
        <taxon>Eukaryota</taxon>
        <taxon>Sar</taxon>
        <taxon>Stramenopiles</taxon>
        <taxon>Oomycota</taxon>
        <taxon>Peronosporomycetes</taxon>
        <taxon>Peronosporales</taxon>
        <taxon>Peronosporaceae</taxon>
        <taxon>Phytophthora</taxon>
    </lineage>
</organism>
<dbReference type="GO" id="GO:0016020">
    <property type="term" value="C:membrane"/>
    <property type="evidence" value="ECO:0007669"/>
    <property type="project" value="UniProtKB-SubCell"/>
</dbReference>
<feature type="domain" description="START" evidence="7">
    <location>
        <begin position="694"/>
        <end position="901"/>
    </location>
</feature>
<feature type="region of interest" description="Disordered" evidence="5">
    <location>
        <begin position="647"/>
        <end position="669"/>
    </location>
</feature>
<dbReference type="PANTHER" id="PTHR22950">
    <property type="entry name" value="AMINO ACID TRANSPORTER"/>
    <property type="match status" value="1"/>
</dbReference>
<gene>
    <name evidence="8" type="ORF">AM587_10003266</name>
</gene>
<dbReference type="STRING" id="4790.A0A0W8D036"/>
<protein>
    <submittedName>
        <fullName evidence="8">Sodium-coupled neutral amino acid transporter 6</fullName>
    </submittedName>
</protein>
<evidence type="ECO:0000256" key="2">
    <source>
        <dbReference type="ARBA" id="ARBA00022692"/>
    </source>
</evidence>
<feature type="transmembrane region" description="Helical" evidence="6">
    <location>
        <begin position="291"/>
        <end position="315"/>
    </location>
</feature>
<dbReference type="GO" id="GO:0008289">
    <property type="term" value="F:lipid binding"/>
    <property type="evidence" value="ECO:0007669"/>
    <property type="project" value="InterPro"/>
</dbReference>
<accession>A0A0W8D036</accession>
<dbReference type="Pfam" id="PF01852">
    <property type="entry name" value="START"/>
    <property type="match status" value="1"/>
</dbReference>
<dbReference type="CDD" id="cd00177">
    <property type="entry name" value="START"/>
    <property type="match status" value="1"/>
</dbReference>
<comment type="caution">
    <text evidence="8">The sequence shown here is derived from an EMBL/GenBank/DDBJ whole genome shotgun (WGS) entry which is preliminary data.</text>
</comment>
<keyword evidence="3 6" id="KW-1133">Transmembrane helix</keyword>
<dbReference type="EMBL" id="LNFO01001652">
    <property type="protein sequence ID" value="KUF89621.1"/>
    <property type="molecule type" value="Genomic_DNA"/>
</dbReference>
<proteinExistence type="predicted"/>
<feature type="transmembrane region" description="Helical" evidence="6">
    <location>
        <begin position="268"/>
        <end position="285"/>
    </location>
</feature>
<reference evidence="8 9" key="1">
    <citation type="submission" date="2015-11" db="EMBL/GenBank/DDBJ databases">
        <title>Genomes and virulence difference between two physiological races of Phytophthora nicotianae.</title>
        <authorList>
            <person name="Liu H."/>
            <person name="Ma X."/>
            <person name="Yu H."/>
            <person name="Fang D."/>
            <person name="Li Y."/>
            <person name="Wang X."/>
            <person name="Wang W."/>
            <person name="Dong Y."/>
            <person name="Xiao B."/>
        </authorList>
    </citation>
    <scope>NUCLEOTIDE SEQUENCE [LARGE SCALE GENOMIC DNA]</scope>
    <source>
        <strain evidence="9">race 0</strain>
    </source>
</reference>
<feature type="region of interest" description="Disordered" evidence="5">
    <location>
        <begin position="500"/>
        <end position="521"/>
    </location>
</feature>
<feature type="transmembrane region" description="Helical" evidence="6">
    <location>
        <begin position="327"/>
        <end position="349"/>
    </location>
</feature>
<feature type="transmembrane region" description="Helical" evidence="6">
    <location>
        <begin position="71"/>
        <end position="91"/>
    </location>
</feature>
<dbReference type="Gene3D" id="3.30.530.20">
    <property type="match status" value="1"/>
</dbReference>
<evidence type="ECO:0000256" key="4">
    <source>
        <dbReference type="ARBA" id="ARBA00023136"/>
    </source>
</evidence>
<dbReference type="PANTHER" id="PTHR22950:SF702">
    <property type="entry name" value="AMINO ACID TRANSPORTER PROTEIN"/>
    <property type="match status" value="1"/>
</dbReference>
<sequence length="901" mass="99766">MMTDAPIIKIIWSRLKSYEDLAMYCFGTKMTIFVEVNILVFCFGISVAYLVTLGDIITPLGELCFGMQSIFAQRWVLMTISCGTIMLPLSMMKDISSLQFSSILGVLSIIFLVVAVAIRSIMYASANGIPDDISWAIDLSHGPNFMLSVPIVMFAFTCQVNVFSIYTELQRPCIRRMNKVVDRATLISFLIYLSIGVVAYLAFGPQLAEPKYKGNILLSFPLNDTLIAISRAAITFTVAVAFPLNIFPCRFTIDMMFFSNSEDSWPRHVAVTSGLVLLALLLAIFCPSINVVFGIIGGTCSTVVCFCFPAAFILKLEDGPLLGPKKIGPLLLFIGAIVIGFLGTGVTVWSSLLMPPAVYLALKTAMNATGDGTSRYASVQNEEAIQTCLYCANLKVLRDLLPPKRCDYCRKWRCQFCTLKFPLLGSRKGLPKKLKGNSRICVQCFGQIWQENEAASSPDVLGRLGGPKHVSVPDTQECRRESRGVSFLERDPMMGRRGSIMETSRRSSEMGSSRRKSMQELERREPMIVDQVWARSGSFSGSNRFSFMDSSSGNDLTKRPVTSKIRRGGLSYRVASFLGLVAGDGADRTSMNSAIGLWLSLFAASILLVIALADGFTLYQRLWYCVATYGVFLTLHPWVHADRLDRSTSEKPSQEKRMVQSNAVAPAQDTTRRRISLAVSGSGSVPAEYKRCLQEMEEKLAYYLSDKCPWKLVKDTTGGGIYEMTANKMPFAIFKIEVFITGISMDKFLAFLDSKDPKDRCVWDLNQANYEVIETFDSSDLDEDADVSVCVNTQKPFLGGLVASRDFCLLNVATDKSICFSSVTHPAVPVRPGTTRGHIFFSCFHCEENANVEGPEGFLLTYICQTDIGGNLPVKLLYNGTMDNMQKMSKVFLQACYLFSG</sequence>
<evidence type="ECO:0000256" key="6">
    <source>
        <dbReference type="SAM" id="Phobius"/>
    </source>
</evidence>
<feature type="transmembrane region" description="Helical" evidence="6">
    <location>
        <begin position="595"/>
        <end position="613"/>
    </location>
</feature>
<dbReference type="InterPro" id="IPR002913">
    <property type="entry name" value="START_lipid-bd_dom"/>
</dbReference>
<dbReference type="AlphaFoldDB" id="A0A0W8D036"/>
<feature type="transmembrane region" description="Helical" evidence="6">
    <location>
        <begin position="145"/>
        <end position="166"/>
    </location>
</feature>
<evidence type="ECO:0000256" key="5">
    <source>
        <dbReference type="SAM" id="MobiDB-lite"/>
    </source>
</evidence>
<dbReference type="Pfam" id="PF01490">
    <property type="entry name" value="Aa_trans"/>
    <property type="match status" value="1"/>
</dbReference>
<feature type="transmembrane region" description="Helical" evidence="6">
    <location>
        <begin position="228"/>
        <end position="247"/>
    </location>
</feature>
<evidence type="ECO:0000256" key="1">
    <source>
        <dbReference type="ARBA" id="ARBA00004141"/>
    </source>
</evidence>
<comment type="subcellular location">
    <subcellularLocation>
        <location evidence="1">Membrane</location>
        <topology evidence="1">Multi-pass membrane protein</topology>
    </subcellularLocation>
</comment>
<feature type="transmembrane region" description="Helical" evidence="6">
    <location>
        <begin position="103"/>
        <end position="125"/>
    </location>
</feature>
<dbReference type="SUPFAM" id="SSF55961">
    <property type="entry name" value="Bet v1-like"/>
    <property type="match status" value="1"/>
</dbReference>
<evidence type="ECO:0000259" key="7">
    <source>
        <dbReference type="PROSITE" id="PS50848"/>
    </source>
</evidence>
<feature type="compositionally biased region" description="Basic and acidic residues" evidence="5">
    <location>
        <begin position="647"/>
        <end position="658"/>
    </location>
</feature>
<dbReference type="Proteomes" id="UP000052943">
    <property type="component" value="Unassembled WGS sequence"/>
</dbReference>
<dbReference type="OrthoDB" id="196858at2759"/>
<evidence type="ECO:0000313" key="9">
    <source>
        <dbReference type="Proteomes" id="UP000052943"/>
    </source>
</evidence>
<dbReference type="InterPro" id="IPR013057">
    <property type="entry name" value="AA_transpt_TM"/>
</dbReference>
<feature type="transmembrane region" description="Helical" evidence="6">
    <location>
        <begin position="186"/>
        <end position="208"/>
    </location>
</feature>
<name>A0A0W8D036_PHYNI</name>
<evidence type="ECO:0000256" key="3">
    <source>
        <dbReference type="ARBA" id="ARBA00022989"/>
    </source>
</evidence>